<organism evidence="1">
    <name type="scientific">marine sediment metagenome</name>
    <dbReference type="NCBI Taxonomy" id="412755"/>
    <lineage>
        <taxon>unclassified sequences</taxon>
        <taxon>metagenomes</taxon>
        <taxon>ecological metagenomes</taxon>
    </lineage>
</organism>
<feature type="non-terminal residue" evidence="1">
    <location>
        <position position="147"/>
    </location>
</feature>
<comment type="caution">
    <text evidence="1">The sequence shown here is derived from an EMBL/GenBank/DDBJ whole genome shotgun (WGS) entry which is preliminary data.</text>
</comment>
<reference evidence="1" key="1">
    <citation type="journal article" date="2014" name="Front. Microbiol.">
        <title>High frequency of phylogenetically diverse reductive dehalogenase-homologous genes in deep subseafloor sedimentary metagenomes.</title>
        <authorList>
            <person name="Kawai M."/>
            <person name="Futagami T."/>
            <person name="Toyoda A."/>
            <person name="Takaki Y."/>
            <person name="Nishi S."/>
            <person name="Hori S."/>
            <person name="Arai W."/>
            <person name="Tsubouchi T."/>
            <person name="Morono Y."/>
            <person name="Uchiyama I."/>
            <person name="Ito T."/>
            <person name="Fujiyama A."/>
            <person name="Inagaki F."/>
            <person name="Takami H."/>
        </authorList>
    </citation>
    <scope>NUCLEOTIDE SEQUENCE</scope>
    <source>
        <strain evidence="1">Expedition CK06-06</strain>
    </source>
</reference>
<protein>
    <submittedName>
        <fullName evidence="1">Uncharacterized protein</fullName>
    </submittedName>
</protein>
<evidence type="ECO:0000313" key="1">
    <source>
        <dbReference type="EMBL" id="GAG04237.1"/>
    </source>
</evidence>
<accession>X0UYI1</accession>
<proteinExistence type="predicted"/>
<sequence length="147" mass="16490">MEPVFILGSHEWETYFIDAACAISFWTDDVPFTEDKNGKTKCRNREALLRDVGPRVHNVILRLRVSRRDGLADEVLKEFEDLCLFAHQLDIVGNETPGICEYWYRDALRLLPNGDASNNPPNSLVGSMLFIGDAIADADPAPQPENG</sequence>
<dbReference type="AlphaFoldDB" id="X0UYI1"/>
<dbReference type="EMBL" id="BARS01021491">
    <property type="protein sequence ID" value="GAG04237.1"/>
    <property type="molecule type" value="Genomic_DNA"/>
</dbReference>
<gene>
    <name evidence="1" type="ORF">S01H1_34514</name>
</gene>
<name>X0UYI1_9ZZZZ</name>